<sequence>MIYSLFSSPCLSAITSKHRKCLNKNISAVPTSIGIPILSLALIIETIHLKASHNNISMPAC</sequence>
<dbReference type="InParanoid" id="K3YFI5"/>
<reference evidence="1" key="2">
    <citation type="submission" date="2018-08" db="UniProtKB">
        <authorList>
            <consortium name="EnsemblPlants"/>
        </authorList>
    </citation>
    <scope>IDENTIFICATION</scope>
    <source>
        <strain evidence="1">Yugu1</strain>
    </source>
</reference>
<evidence type="ECO:0000313" key="2">
    <source>
        <dbReference type="Proteomes" id="UP000004995"/>
    </source>
</evidence>
<name>K3YFI5_SETIT</name>
<organism evidence="1 2">
    <name type="scientific">Setaria italica</name>
    <name type="common">Foxtail millet</name>
    <name type="synonym">Panicum italicum</name>
    <dbReference type="NCBI Taxonomy" id="4555"/>
    <lineage>
        <taxon>Eukaryota</taxon>
        <taxon>Viridiplantae</taxon>
        <taxon>Streptophyta</taxon>
        <taxon>Embryophyta</taxon>
        <taxon>Tracheophyta</taxon>
        <taxon>Spermatophyta</taxon>
        <taxon>Magnoliopsida</taxon>
        <taxon>Liliopsida</taxon>
        <taxon>Poales</taxon>
        <taxon>Poaceae</taxon>
        <taxon>PACMAD clade</taxon>
        <taxon>Panicoideae</taxon>
        <taxon>Panicodae</taxon>
        <taxon>Paniceae</taxon>
        <taxon>Cenchrinae</taxon>
        <taxon>Setaria</taxon>
    </lineage>
</organism>
<keyword evidence="2" id="KW-1185">Reference proteome</keyword>
<dbReference type="HOGENOM" id="CLU_2927038_0_0_1"/>
<dbReference type="Proteomes" id="UP000004995">
    <property type="component" value="Unassembled WGS sequence"/>
</dbReference>
<accession>K3YFI5</accession>
<evidence type="ECO:0000313" key="1">
    <source>
        <dbReference type="EnsemblPlants" id="KQK97111"/>
    </source>
</evidence>
<dbReference type="Gramene" id="KQK97111">
    <property type="protein sequence ID" value="KQK97111"/>
    <property type="gene ID" value="SETIT_013003mg"/>
</dbReference>
<protein>
    <submittedName>
        <fullName evidence="1">Uncharacterized protein</fullName>
    </submittedName>
</protein>
<dbReference type="AlphaFoldDB" id="K3YFI5"/>
<reference evidence="2" key="1">
    <citation type="journal article" date="2012" name="Nat. Biotechnol.">
        <title>Reference genome sequence of the model plant Setaria.</title>
        <authorList>
            <person name="Bennetzen J.L."/>
            <person name="Schmutz J."/>
            <person name="Wang H."/>
            <person name="Percifield R."/>
            <person name="Hawkins J."/>
            <person name="Pontaroli A.C."/>
            <person name="Estep M."/>
            <person name="Feng L."/>
            <person name="Vaughn J.N."/>
            <person name="Grimwood J."/>
            <person name="Jenkins J."/>
            <person name="Barry K."/>
            <person name="Lindquist E."/>
            <person name="Hellsten U."/>
            <person name="Deshpande S."/>
            <person name="Wang X."/>
            <person name="Wu X."/>
            <person name="Mitros T."/>
            <person name="Triplett J."/>
            <person name="Yang X."/>
            <person name="Ye C.Y."/>
            <person name="Mauro-Herrera M."/>
            <person name="Wang L."/>
            <person name="Li P."/>
            <person name="Sharma M."/>
            <person name="Sharma R."/>
            <person name="Ronald P.C."/>
            <person name="Panaud O."/>
            <person name="Kellogg E.A."/>
            <person name="Brutnell T.P."/>
            <person name="Doust A.N."/>
            <person name="Tuskan G.A."/>
            <person name="Rokhsar D."/>
            <person name="Devos K.M."/>
        </authorList>
    </citation>
    <scope>NUCLEOTIDE SEQUENCE [LARGE SCALE GENOMIC DNA]</scope>
    <source>
        <strain evidence="2">cv. Yugu1</strain>
    </source>
</reference>
<dbReference type="EnsemblPlants" id="KQK97111">
    <property type="protein sequence ID" value="KQK97111"/>
    <property type="gene ID" value="SETIT_013003mg"/>
</dbReference>
<dbReference type="EMBL" id="AGNK02004328">
    <property type="status" value="NOT_ANNOTATED_CDS"/>
    <property type="molecule type" value="Genomic_DNA"/>
</dbReference>
<proteinExistence type="predicted"/>